<dbReference type="NCBIfam" id="NF006045">
    <property type="entry name" value="PRK08190.1"/>
    <property type="match status" value="1"/>
</dbReference>
<evidence type="ECO:0000256" key="3">
    <source>
        <dbReference type="ARBA" id="ARBA00023315"/>
    </source>
</evidence>
<evidence type="ECO:0000256" key="1">
    <source>
        <dbReference type="ARBA" id="ARBA00005656"/>
    </source>
</evidence>
<dbReference type="PANTHER" id="PTHR43356">
    <property type="entry name" value="PHOSPHATE ACETYLTRANSFERASE"/>
    <property type="match status" value="1"/>
</dbReference>
<evidence type="ECO:0000256" key="2">
    <source>
        <dbReference type="ARBA" id="ARBA00022679"/>
    </source>
</evidence>
<dbReference type="InterPro" id="IPR012147">
    <property type="entry name" value="P_Ac_Bu_trans"/>
</dbReference>
<dbReference type="EMBL" id="JAUSTT010000004">
    <property type="protein sequence ID" value="MDQ0175120.1"/>
    <property type="molecule type" value="Genomic_DNA"/>
</dbReference>
<dbReference type="GO" id="GO:0050182">
    <property type="term" value="F:phosphate butyryltransferase activity"/>
    <property type="evidence" value="ECO:0007669"/>
    <property type="project" value="UniProtKB-EC"/>
</dbReference>
<keyword evidence="6" id="KW-1185">Reference proteome</keyword>
<dbReference type="NCBIfam" id="NF005837">
    <property type="entry name" value="PRK07742.1"/>
    <property type="match status" value="1"/>
</dbReference>
<evidence type="ECO:0000313" key="5">
    <source>
        <dbReference type="EMBL" id="MDQ0175120.1"/>
    </source>
</evidence>
<dbReference type="PIRSF" id="PIRSF000428">
    <property type="entry name" value="P_Ac_trans"/>
    <property type="match status" value="1"/>
</dbReference>
<dbReference type="EC" id="2.3.1.19" evidence="5"/>
<accession>A0ABT9WPA9</accession>
<comment type="caution">
    <text evidence="5">The sequence shown here is derived from an EMBL/GenBank/DDBJ whole genome shotgun (WGS) entry which is preliminary data.</text>
</comment>
<dbReference type="InterPro" id="IPR050500">
    <property type="entry name" value="Phos_Acetyltrans/Butyryltrans"/>
</dbReference>
<comment type="similarity">
    <text evidence="1">Belongs to the phosphate acetyltransferase and butyryltransferase family.</text>
</comment>
<gene>
    <name evidence="5" type="ORF">J2S08_000954</name>
</gene>
<dbReference type="RefSeq" id="WP_307227145.1">
    <property type="nucleotide sequence ID" value="NZ_JAUSTT010000004.1"/>
</dbReference>
<organism evidence="5 6">
    <name type="scientific">Bacillus chungangensis</name>
    <dbReference type="NCBI Taxonomy" id="587633"/>
    <lineage>
        <taxon>Bacteria</taxon>
        <taxon>Bacillati</taxon>
        <taxon>Bacillota</taxon>
        <taxon>Bacilli</taxon>
        <taxon>Bacillales</taxon>
        <taxon>Bacillaceae</taxon>
        <taxon>Bacillus</taxon>
    </lineage>
</organism>
<feature type="domain" description="Phosphate acetyl/butaryl transferase" evidence="4">
    <location>
        <begin position="77"/>
        <end position="293"/>
    </location>
</feature>
<dbReference type="Pfam" id="PF01515">
    <property type="entry name" value="PTA_PTB"/>
    <property type="match status" value="1"/>
</dbReference>
<reference evidence="5 6" key="1">
    <citation type="submission" date="2023-07" db="EMBL/GenBank/DDBJ databases">
        <title>Genomic Encyclopedia of Type Strains, Phase IV (KMG-IV): sequencing the most valuable type-strain genomes for metagenomic binning, comparative biology and taxonomic classification.</title>
        <authorList>
            <person name="Goeker M."/>
        </authorList>
    </citation>
    <scope>NUCLEOTIDE SEQUENCE [LARGE SCALE GENOMIC DNA]</scope>
    <source>
        <strain evidence="5 6">DSM 23837</strain>
    </source>
</reference>
<proteinExistence type="inferred from homology"/>
<evidence type="ECO:0000313" key="6">
    <source>
        <dbReference type="Proteomes" id="UP001223586"/>
    </source>
</evidence>
<dbReference type="PANTHER" id="PTHR43356:SF2">
    <property type="entry name" value="PHOSPHATE ACETYLTRANSFERASE"/>
    <property type="match status" value="1"/>
</dbReference>
<name>A0ABT9WPA9_9BACI</name>
<keyword evidence="3 5" id="KW-0012">Acyltransferase</keyword>
<dbReference type="Gene3D" id="3.40.718.10">
    <property type="entry name" value="Isopropylmalate Dehydrogenase"/>
    <property type="match status" value="1"/>
</dbReference>
<dbReference type="Proteomes" id="UP001223586">
    <property type="component" value="Unassembled WGS sequence"/>
</dbReference>
<dbReference type="SUPFAM" id="SSF53659">
    <property type="entry name" value="Isocitrate/Isopropylmalate dehydrogenase-like"/>
    <property type="match status" value="1"/>
</dbReference>
<evidence type="ECO:0000259" key="4">
    <source>
        <dbReference type="Pfam" id="PF01515"/>
    </source>
</evidence>
<protein>
    <submittedName>
        <fullName evidence="5">Phosphate butyryltransferase</fullName>
        <ecNumber evidence="5">2.3.1.19</ecNumber>
    </submittedName>
</protein>
<keyword evidence="2 5" id="KW-0808">Transferase</keyword>
<dbReference type="InterPro" id="IPR002505">
    <property type="entry name" value="PTA_PTB"/>
</dbReference>
<sequence>MVLNELIARAAAMPQQTIAIAAAADIEVLEAVALAVEGKLASFMLFGDQTAIETLLKKDHPQLLKSAHVSIKHSSSPEACAVAAVRSGEASVLMKGNIATSTLLKAVLHRELGLRGTRILSHVACFEAAGFNRLLFVSDAALNITPDLQEKVQIVQNAVIIARAVGVNNPKVAPIAAVEVVNPAMQATIDAAALTQMNRRGQIQDCVIDGPLALDNAISITAMKQKGITSEVAGKADILLVPNIEVGNILYKSLIYFGKAKVGAVVVGAKAPIVLTSRADSAQNKLYSIALAILSTTFQ</sequence>